<evidence type="ECO:0000313" key="2">
    <source>
        <dbReference type="EMBL" id="KLU03927.1"/>
    </source>
</evidence>
<proteinExistence type="predicted"/>
<gene>
    <name evidence="2" type="ORF">RISK_004334</name>
</gene>
<dbReference type="AlphaFoldDB" id="A0A0J1BBC1"/>
<accession>A0A0J1BBC1</accession>
<comment type="caution">
    <text evidence="2">The sequence shown here is derived from an EMBL/GenBank/DDBJ whole genome shotgun (WGS) entry which is preliminary data.</text>
</comment>
<dbReference type="EMBL" id="LECT01000031">
    <property type="protein sequence ID" value="KLU03927.1"/>
    <property type="molecule type" value="Genomic_DNA"/>
</dbReference>
<name>A0A0J1BBC1_RHOIS</name>
<protein>
    <submittedName>
        <fullName evidence="2">Uncharacterized protein</fullName>
    </submittedName>
</protein>
<sequence length="40" mass="4699">MHHHPIENQVGMHSPREWFDSASKFTPPWTAGRRAAPFQR</sequence>
<reference evidence="2" key="1">
    <citation type="submission" date="2015-05" db="EMBL/GenBank/DDBJ databases">
        <title>Permanent draft genome of Rhodopirellula islandicus K833.</title>
        <authorList>
            <person name="Kizina J."/>
            <person name="Richter M."/>
            <person name="Glockner F.O."/>
            <person name="Harder J."/>
        </authorList>
    </citation>
    <scope>NUCLEOTIDE SEQUENCE [LARGE SCALE GENOMIC DNA]</scope>
    <source>
        <strain evidence="2">K833</strain>
    </source>
</reference>
<evidence type="ECO:0000313" key="3">
    <source>
        <dbReference type="Proteomes" id="UP000036367"/>
    </source>
</evidence>
<feature type="region of interest" description="Disordered" evidence="1">
    <location>
        <begin position="1"/>
        <end position="40"/>
    </location>
</feature>
<dbReference type="Proteomes" id="UP000036367">
    <property type="component" value="Unassembled WGS sequence"/>
</dbReference>
<evidence type="ECO:0000256" key="1">
    <source>
        <dbReference type="SAM" id="MobiDB-lite"/>
    </source>
</evidence>
<organism evidence="2 3">
    <name type="scientific">Rhodopirellula islandica</name>
    <dbReference type="NCBI Taxonomy" id="595434"/>
    <lineage>
        <taxon>Bacteria</taxon>
        <taxon>Pseudomonadati</taxon>
        <taxon>Planctomycetota</taxon>
        <taxon>Planctomycetia</taxon>
        <taxon>Pirellulales</taxon>
        <taxon>Pirellulaceae</taxon>
        <taxon>Rhodopirellula</taxon>
    </lineage>
</organism>
<keyword evidence="3" id="KW-1185">Reference proteome</keyword>